<sequence length="1069" mass="113219">MRFGVLGTTEALLDDGRRLPVGGPGVRALLAMLLLGAGRVVTAEHLIDGLYGADPPAGATNALQSHVSRLRQVLKAGPVAVEYHAAGYRLAVDPGDVDAHRFERLAERGRAARAAGEHAEAAALLREALALWRGPALADVRDAPFAAAQAVRLEELRLAALEDRAEADLALRGVPGSERHGALVAELRDLVAAHPLRERLRGQLMRALHAEGRRAEALEVFEDARRLLADELGADPSAELAAVHLAILRADGGPVTSPGASPGAEEAGRRRGLPEQLTSFVGRADELERVGKLLAEARLVTLTGPGGAGKSRLAIEAAARARGEVYFAALATLAEGREVPQAVLAALGLRERGIQWPAGEQPPAQDVTERLVAALADREALLVLDNCEHVVDAAARLADRLLGACPGLRVLATSREALGITGESLCPVPPLPLPAPGAGPAEAAGSPAVRLFADRAAAVSPGFRVDAATVADVVRVCRTLDGLPLAIELAAARLRALRLADVADRLDDRFRLLSRGSRTAQPRHQTLRAVVAWSWDLLDPAERVMAGRLTVFPGGATLEAVARVCGLPAYEAEELLTGLVEKSLVEAAEGRYRMLETIRAFCAERLGESGEGEEARLRRAHAAYYLELAETAAPRLHTGEQLTWLARLTAERDNLFAALRWAVAERATEIGLRLVVNLSAYWWLRGMRGEAAPLAAALLDVVGPEPPPDMIEEYAMCVLSAVQIPGHVAEPAPYLRVVERILHSREIPLRHPFLLLFWGTMMGMPEDGSAADLGALRAILAGESPWVRGLMALGTAYQCLLAEAEVAEAERMFVAALASFRESGDRWGVATSLCELAKLADWRGERDRAVAMSDEATVLIEQLGASEDIPEIVCQRGLIHLRAGDLDAAHADYTRAAELARRAALPEARARATVGLVEVARLRGDLGTAARLCEEALAAAPGAWFGAGEGRAMLFVARGRIAAARGEVAEAEACHRQAVAWAVANPSFPAAADAVEGLAGVAVLRGDHHRAALLFGAARAWRGTETVPGPDAARESALAREALGEEVYAAAHAVGAAMTRAEALAFLGL</sequence>
<dbReference type="SMART" id="SM00028">
    <property type="entry name" value="TPR"/>
    <property type="match status" value="5"/>
</dbReference>
<reference evidence="6 7" key="1">
    <citation type="submission" date="2020-08" db="EMBL/GenBank/DDBJ databases">
        <title>Genomic Encyclopedia of Type Strains, Phase IV (KMG-IV): sequencing the most valuable type-strain genomes for metagenomic binning, comparative biology and taxonomic classification.</title>
        <authorList>
            <person name="Goeker M."/>
        </authorList>
    </citation>
    <scope>NUCLEOTIDE SEQUENCE [LARGE SCALE GENOMIC DNA]</scope>
    <source>
        <strain evidence="6 7">DSM 45615</strain>
    </source>
</reference>
<feature type="region of interest" description="Disordered" evidence="4">
    <location>
        <begin position="254"/>
        <end position="274"/>
    </location>
</feature>
<dbReference type="Gene3D" id="1.10.10.10">
    <property type="entry name" value="Winged helix-like DNA-binding domain superfamily/Winged helix DNA-binding domain"/>
    <property type="match status" value="1"/>
</dbReference>
<dbReference type="SMART" id="SM01043">
    <property type="entry name" value="BTAD"/>
    <property type="match status" value="1"/>
</dbReference>
<dbReference type="CDD" id="cd15831">
    <property type="entry name" value="BTAD"/>
    <property type="match status" value="1"/>
</dbReference>
<dbReference type="GO" id="GO:0006355">
    <property type="term" value="P:regulation of DNA-templated transcription"/>
    <property type="evidence" value="ECO:0007669"/>
    <property type="project" value="InterPro"/>
</dbReference>
<evidence type="ECO:0000256" key="1">
    <source>
        <dbReference type="ARBA" id="ARBA00005820"/>
    </source>
</evidence>
<gene>
    <name evidence="6" type="ORF">HNP84_004821</name>
</gene>
<feature type="domain" description="OmpR/PhoB-type" evidence="5">
    <location>
        <begin position="1"/>
        <end position="92"/>
    </location>
</feature>
<dbReference type="Proteomes" id="UP000578449">
    <property type="component" value="Unassembled WGS sequence"/>
</dbReference>
<evidence type="ECO:0000256" key="2">
    <source>
        <dbReference type="ARBA" id="ARBA00023125"/>
    </source>
</evidence>
<comment type="caution">
    <text evidence="6">The sequence shown here is derived from an EMBL/GenBank/DDBJ whole genome shotgun (WGS) entry which is preliminary data.</text>
</comment>
<dbReference type="SUPFAM" id="SSF46894">
    <property type="entry name" value="C-terminal effector domain of the bipartite response regulators"/>
    <property type="match status" value="1"/>
</dbReference>
<organism evidence="6 7">
    <name type="scientific">Thermocatellispora tengchongensis</name>
    <dbReference type="NCBI Taxonomy" id="1073253"/>
    <lineage>
        <taxon>Bacteria</taxon>
        <taxon>Bacillati</taxon>
        <taxon>Actinomycetota</taxon>
        <taxon>Actinomycetes</taxon>
        <taxon>Streptosporangiales</taxon>
        <taxon>Streptosporangiaceae</taxon>
        <taxon>Thermocatellispora</taxon>
    </lineage>
</organism>
<dbReference type="SUPFAM" id="SSF48452">
    <property type="entry name" value="TPR-like"/>
    <property type="match status" value="3"/>
</dbReference>
<accession>A0A840PGC0</accession>
<keyword evidence="2 3" id="KW-0238">DNA-binding</keyword>
<dbReference type="SUPFAM" id="SSF52540">
    <property type="entry name" value="P-loop containing nucleoside triphosphate hydrolases"/>
    <property type="match status" value="1"/>
</dbReference>
<dbReference type="InterPro" id="IPR016032">
    <property type="entry name" value="Sig_transdc_resp-reg_C-effctor"/>
</dbReference>
<dbReference type="PANTHER" id="PTHR47691:SF3">
    <property type="entry name" value="HTH-TYPE TRANSCRIPTIONAL REGULATOR RV0890C-RELATED"/>
    <property type="match status" value="1"/>
</dbReference>
<dbReference type="Gene3D" id="3.40.50.300">
    <property type="entry name" value="P-loop containing nucleotide triphosphate hydrolases"/>
    <property type="match status" value="1"/>
</dbReference>
<dbReference type="InterPro" id="IPR019734">
    <property type="entry name" value="TPR_rpt"/>
</dbReference>
<dbReference type="PRINTS" id="PR00364">
    <property type="entry name" value="DISEASERSIST"/>
</dbReference>
<name>A0A840PGC0_9ACTN</name>
<dbReference type="InterPro" id="IPR011990">
    <property type="entry name" value="TPR-like_helical_dom_sf"/>
</dbReference>
<evidence type="ECO:0000259" key="5">
    <source>
        <dbReference type="PROSITE" id="PS51755"/>
    </source>
</evidence>
<dbReference type="Pfam" id="PF03704">
    <property type="entry name" value="BTAD"/>
    <property type="match status" value="1"/>
</dbReference>
<feature type="DNA-binding region" description="OmpR/PhoB-type" evidence="3">
    <location>
        <begin position="1"/>
        <end position="92"/>
    </location>
</feature>
<dbReference type="RefSeq" id="WP_185052052.1">
    <property type="nucleotide sequence ID" value="NZ_BAABIX010000042.1"/>
</dbReference>
<evidence type="ECO:0000313" key="7">
    <source>
        <dbReference type="Proteomes" id="UP000578449"/>
    </source>
</evidence>
<dbReference type="InterPro" id="IPR058852">
    <property type="entry name" value="HTH_77"/>
</dbReference>
<evidence type="ECO:0000313" key="6">
    <source>
        <dbReference type="EMBL" id="MBB5135085.1"/>
    </source>
</evidence>
<dbReference type="GO" id="GO:0000160">
    <property type="term" value="P:phosphorelay signal transduction system"/>
    <property type="evidence" value="ECO:0007669"/>
    <property type="project" value="InterPro"/>
</dbReference>
<dbReference type="SMART" id="SM00862">
    <property type="entry name" value="Trans_reg_C"/>
    <property type="match status" value="1"/>
</dbReference>
<dbReference type="PROSITE" id="PS51755">
    <property type="entry name" value="OMPR_PHOB"/>
    <property type="match status" value="1"/>
</dbReference>
<protein>
    <submittedName>
        <fullName evidence="6">Putative ATPase/DNA-binding SARP family transcriptional activator</fullName>
    </submittedName>
</protein>
<dbReference type="Pfam" id="PF00486">
    <property type="entry name" value="Trans_reg_C"/>
    <property type="match status" value="1"/>
</dbReference>
<evidence type="ECO:0000256" key="4">
    <source>
        <dbReference type="SAM" id="MobiDB-lite"/>
    </source>
</evidence>
<dbReference type="InterPro" id="IPR036388">
    <property type="entry name" value="WH-like_DNA-bd_sf"/>
</dbReference>
<dbReference type="Gene3D" id="1.25.40.10">
    <property type="entry name" value="Tetratricopeptide repeat domain"/>
    <property type="match status" value="2"/>
</dbReference>
<dbReference type="GO" id="GO:0003677">
    <property type="term" value="F:DNA binding"/>
    <property type="evidence" value="ECO:0007669"/>
    <property type="project" value="UniProtKB-UniRule"/>
</dbReference>
<keyword evidence="7" id="KW-1185">Reference proteome</keyword>
<dbReference type="EMBL" id="JACHGN010000010">
    <property type="protein sequence ID" value="MBB5135085.1"/>
    <property type="molecule type" value="Genomic_DNA"/>
</dbReference>
<dbReference type="InterPro" id="IPR005158">
    <property type="entry name" value="BTAD"/>
</dbReference>
<comment type="similarity">
    <text evidence="1">Belongs to the AfsR/DnrI/RedD regulatory family.</text>
</comment>
<dbReference type="AlphaFoldDB" id="A0A840PGC0"/>
<dbReference type="PANTHER" id="PTHR47691">
    <property type="entry name" value="REGULATOR-RELATED"/>
    <property type="match status" value="1"/>
</dbReference>
<dbReference type="Pfam" id="PF25872">
    <property type="entry name" value="HTH_77"/>
    <property type="match status" value="1"/>
</dbReference>
<proteinExistence type="inferred from homology"/>
<evidence type="ECO:0000256" key="3">
    <source>
        <dbReference type="PROSITE-ProRule" id="PRU01091"/>
    </source>
</evidence>
<dbReference type="InterPro" id="IPR027417">
    <property type="entry name" value="P-loop_NTPase"/>
</dbReference>
<dbReference type="InterPro" id="IPR001867">
    <property type="entry name" value="OmpR/PhoB-type_DNA-bd"/>
</dbReference>